<protein>
    <submittedName>
        <fullName evidence="2">Amidohydrolase</fullName>
    </submittedName>
</protein>
<dbReference type="Proteomes" id="UP000319931">
    <property type="component" value="Unassembled WGS sequence"/>
</dbReference>
<dbReference type="InterPro" id="IPR032466">
    <property type="entry name" value="Metal_Hydrolase"/>
</dbReference>
<sequence>MIDRRTVLAGGATAGALAWLSVGRALAIERVLDVAYVNATVWTGERSNPLSDAIGLVGDRIVAVGAAAVKAAIGRRTKVIDLKGAFVTPGFIDNHTHFMIGSATLSQPDLLSAPTIDDFAARLGKAAQARPGKWILGGSWDEQRLGGQLPTRGWIDAATGDTPVAIPRTDLHMYLLNSAALKAAGITRDTPDIAGGVIVRDAKGEPTGILKDNAKTLAERVFPVPTMAEREATMRDGIAHGLSRGFTQVHTPEPFDWTTYETARSLRTKGETDLRFYCFVPIRDWEKMAAIVAAEGRGDQWVRWGAVKALADGSLGSRTAVFREPYSDAPDQRGVRVTSSADLTAFVTGADKAGLHVTTHAIGDLANDDVLDLYAEVTRANGARDRRFRIEHAQHLSAAAIPRFAAQKVIASVQPFHAIDDGRWAVDRIGAARLRGTYAFRSLIDSGATVTFGSDWPVGPLDALEGIYAATTRETIDGKNPAGWLPAQKTTVEQALTAYTVNNAYAGFQDGVVGQIKPGYLADLTVLDANLLRVPVESIKAVGVLRTIVGGRERFSR</sequence>
<dbReference type="OrthoDB" id="9811399at2"/>
<feature type="domain" description="Amidohydrolase 3" evidence="1">
    <location>
        <begin position="78"/>
        <end position="553"/>
    </location>
</feature>
<dbReference type="AlphaFoldDB" id="A0A502FCM3"/>
<dbReference type="Gene3D" id="3.20.20.140">
    <property type="entry name" value="Metal-dependent hydrolases"/>
    <property type="match status" value="1"/>
</dbReference>
<gene>
    <name evidence="2" type="ORF">EAH76_22135</name>
</gene>
<keyword evidence="3" id="KW-1185">Reference proteome</keyword>
<evidence type="ECO:0000313" key="2">
    <source>
        <dbReference type="EMBL" id="TPG47116.1"/>
    </source>
</evidence>
<reference evidence="2 3" key="1">
    <citation type="journal article" date="2019" name="Environ. Microbiol.">
        <title>Species interactions and distinct microbial communities in high Arctic permafrost affected cryosols are associated with the CH4 and CO2 gas fluxes.</title>
        <authorList>
            <person name="Altshuler I."/>
            <person name="Hamel J."/>
            <person name="Turney S."/>
            <person name="Magnuson E."/>
            <person name="Levesque R."/>
            <person name="Greer C."/>
            <person name="Whyte L.G."/>
        </authorList>
    </citation>
    <scope>NUCLEOTIDE SEQUENCE [LARGE SCALE GENOMIC DNA]</scope>
    <source>
        <strain evidence="2 3">E6.1</strain>
    </source>
</reference>
<dbReference type="CDD" id="cd01300">
    <property type="entry name" value="YtcJ_like"/>
    <property type="match status" value="1"/>
</dbReference>
<dbReference type="PANTHER" id="PTHR22642:SF2">
    <property type="entry name" value="PROTEIN LONG AFTER FAR-RED 3"/>
    <property type="match status" value="1"/>
</dbReference>
<dbReference type="PANTHER" id="PTHR22642">
    <property type="entry name" value="IMIDAZOLONEPROPIONASE"/>
    <property type="match status" value="1"/>
</dbReference>
<organism evidence="2 3">
    <name type="scientific">Sphingomonas glacialis</name>
    <dbReference type="NCBI Taxonomy" id="658225"/>
    <lineage>
        <taxon>Bacteria</taxon>
        <taxon>Pseudomonadati</taxon>
        <taxon>Pseudomonadota</taxon>
        <taxon>Alphaproteobacteria</taxon>
        <taxon>Sphingomonadales</taxon>
        <taxon>Sphingomonadaceae</taxon>
        <taxon>Sphingomonas</taxon>
    </lineage>
</organism>
<dbReference type="RefSeq" id="WP_140852448.1">
    <property type="nucleotide sequence ID" value="NZ_RCZC01000011.1"/>
</dbReference>
<dbReference type="PROSITE" id="PS51318">
    <property type="entry name" value="TAT"/>
    <property type="match status" value="1"/>
</dbReference>
<dbReference type="SUPFAM" id="SSF51556">
    <property type="entry name" value="Metallo-dependent hydrolases"/>
    <property type="match status" value="1"/>
</dbReference>
<dbReference type="Gene3D" id="2.30.40.10">
    <property type="entry name" value="Urease, subunit C, domain 1"/>
    <property type="match status" value="1"/>
</dbReference>
<keyword evidence="2" id="KW-0378">Hydrolase</keyword>
<evidence type="ECO:0000313" key="3">
    <source>
        <dbReference type="Proteomes" id="UP000319931"/>
    </source>
</evidence>
<dbReference type="InterPro" id="IPR013108">
    <property type="entry name" value="Amidohydro_3"/>
</dbReference>
<accession>A0A502FCM3</accession>
<dbReference type="GO" id="GO:0016810">
    <property type="term" value="F:hydrolase activity, acting on carbon-nitrogen (but not peptide) bonds"/>
    <property type="evidence" value="ECO:0007669"/>
    <property type="project" value="InterPro"/>
</dbReference>
<name>A0A502FCM3_9SPHN</name>
<dbReference type="SUPFAM" id="SSF51338">
    <property type="entry name" value="Composite domain of metallo-dependent hydrolases"/>
    <property type="match status" value="1"/>
</dbReference>
<dbReference type="InterPro" id="IPR033932">
    <property type="entry name" value="YtcJ-like"/>
</dbReference>
<evidence type="ECO:0000259" key="1">
    <source>
        <dbReference type="Pfam" id="PF07969"/>
    </source>
</evidence>
<dbReference type="Gene3D" id="3.10.310.70">
    <property type="match status" value="1"/>
</dbReference>
<dbReference type="InterPro" id="IPR006311">
    <property type="entry name" value="TAT_signal"/>
</dbReference>
<dbReference type="InterPro" id="IPR011059">
    <property type="entry name" value="Metal-dep_hydrolase_composite"/>
</dbReference>
<dbReference type="Pfam" id="PF07969">
    <property type="entry name" value="Amidohydro_3"/>
    <property type="match status" value="1"/>
</dbReference>
<comment type="caution">
    <text evidence="2">The sequence shown here is derived from an EMBL/GenBank/DDBJ whole genome shotgun (WGS) entry which is preliminary data.</text>
</comment>
<dbReference type="EMBL" id="RCZC01000011">
    <property type="protein sequence ID" value="TPG47116.1"/>
    <property type="molecule type" value="Genomic_DNA"/>
</dbReference>
<proteinExistence type="predicted"/>